<protein>
    <submittedName>
        <fullName evidence="2">Uncharacterized protein</fullName>
    </submittedName>
</protein>
<evidence type="ECO:0000256" key="1">
    <source>
        <dbReference type="SAM" id="MobiDB-lite"/>
    </source>
</evidence>
<evidence type="ECO:0000313" key="3">
    <source>
        <dbReference type="Proteomes" id="UP000299084"/>
    </source>
</evidence>
<comment type="caution">
    <text evidence="2">The sequence shown here is derived from an EMBL/GenBank/DDBJ whole genome shotgun (WGS) entry which is preliminary data.</text>
</comment>
<organism evidence="2 3">
    <name type="scientific">Camelus dromedarius</name>
    <name type="common">Dromedary</name>
    <name type="synonym">Arabian camel</name>
    <dbReference type="NCBI Taxonomy" id="9838"/>
    <lineage>
        <taxon>Eukaryota</taxon>
        <taxon>Metazoa</taxon>
        <taxon>Chordata</taxon>
        <taxon>Craniata</taxon>
        <taxon>Vertebrata</taxon>
        <taxon>Euteleostomi</taxon>
        <taxon>Mammalia</taxon>
        <taxon>Eutheria</taxon>
        <taxon>Laurasiatheria</taxon>
        <taxon>Artiodactyla</taxon>
        <taxon>Tylopoda</taxon>
        <taxon>Camelidae</taxon>
        <taxon>Camelus</taxon>
    </lineage>
</organism>
<dbReference type="Proteomes" id="UP000299084">
    <property type="component" value="Unassembled WGS sequence"/>
</dbReference>
<dbReference type="AlphaFoldDB" id="A0A5N4E6T3"/>
<keyword evidence="3" id="KW-1185">Reference proteome</keyword>
<gene>
    <name evidence="2" type="ORF">Cadr_000007611</name>
</gene>
<dbReference type="EMBL" id="JWIN03000005">
    <property type="protein sequence ID" value="KAB1279213.1"/>
    <property type="molecule type" value="Genomic_DNA"/>
</dbReference>
<reference evidence="2 3" key="1">
    <citation type="journal article" date="2019" name="Mol. Ecol. Resour.">
        <title>Improving Illumina assemblies with Hi-C and long reads: an example with the North African dromedary.</title>
        <authorList>
            <person name="Elbers J.P."/>
            <person name="Rogers M.F."/>
            <person name="Perelman P.L."/>
            <person name="Proskuryakova A.A."/>
            <person name="Serdyukova N.A."/>
            <person name="Johnson W.E."/>
            <person name="Horin P."/>
            <person name="Corander J."/>
            <person name="Murphy D."/>
            <person name="Burger P.A."/>
        </authorList>
    </citation>
    <scope>NUCLEOTIDE SEQUENCE [LARGE SCALE GENOMIC DNA]</scope>
    <source>
        <strain evidence="2">Drom800</strain>
        <tissue evidence="2">Blood</tissue>
    </source>
</reference>
<proteinExistence type="predicted"/>
<sequence length="34" mass="3737">MEEVPKASFLPLSGVPPSQHPHMFTSLETPQLGF</sequence>
<accession>A0A5N4E6T3</accession>
<feature type="region of interest" description="Disordered" evidence="1">
    <location>
        <begin position="1"/>
        <end position="34"/>
    </location>
</feature>
<name>A0A5N4E6T3_CAMDR</name>
<evidence type="ECO:0000313" key="2">
    <source>
        <dbReference type="EMBL" id="KAB1279213.1"/>
    </source>
</evidence>